<comment type="catalytic activity">
    <reaction evidence="7">
        <text>L-aspartate + L-glutamine + ATP + H2O = L-asparagine + L-glutamate + AMP + diphosphate + H(+)</text>
        <dbReference type="Rhea" id="RHEA:12228"/>
        <dbReference type="ChEBI" id="CHEBI:15377"/>
        <dbReference type="ChEBI" id="CHEBI:15378"/>
        <dbReference type="ChEBI" id="CHEBI:29985"/>
        <dbReference type="ChEBI" id="CHEBI:29991"/>
        <dbReference type="ChEBI" id="CHEBI:30616"/>
        <dbReference type="ChEBI" id="CHEBI:33019"/>
        <dbReference type="ChEBI" id="CHEBI:58048"/>
        <dbReference type="ChEBI" id="CHEBI:58359"/>
        <dbReference type="ChEBI" id="CHEBI:456215"/>
        <dbReference type="EC" id="6.3.5.4"/>
    </reaction>
</comment>
<dbReference type="EC" id="6.3.5.4" evidence="3"/>
<keyword evidence="8" id="KW-0061">Asparagine biosynthesis</keyword>
<dbReference type="GO" id="GO:0004066">
    <property type="term" value="F:asparagine synthase (glutamine-hydrolyzing) activity"/>
    <property type="evidence" value="ECO:0007669"/>
    <property type="project" value="UniProtKB-EC"/>
</dbReference>
<gene>
    <name evidence="12" type="primary">asnB</name>
    <name evidence="12" type="ORF">F0P94_15850</name>
</gene>
<keyword evidence="6 8" id="KW-0315">Glutamine amidotransferase</keyword>
<feature type="site" description="Important for beta-aspartyl-AMP intermediate formation" evidence="10">
    <location>
        <position position="363"/>
    </location>
</feature>
<keyword evidence="8" id="KW-0028">Amino-acid biosynthesis</keyword>
<comment type="similarity">
    <text evidence="2">Belongs to the asparagine synthetase family.</text>
</comment>
<dbReference type="PANTHER" id="PTHR43284:SF1">
    <property type="entry name" value="ASPARAGINE SYNTHETASE"/>
    <property type="match status" value="1"/>
</dbReference>
<dbReference type="InterPro" id="IPR033738">
    <property type="entry name" value="AsnB_N"/>
</dbReference>
<keyword evidence="5 9" id="KW-0067">ATP-binding</keyword>
<dbReference type="InterPro" id="IPR051786">
    <property type="entry name" value="ASN_synthetase/amidase"/>
</dbReference>
<dbReference type="PIRSF" id="PIRSF001589">
    <property type="entry name" value="Asn_synthetase_glu-h"/>
    <property type="match status" value="1"/>
</dbReference>
<evidence type="ECO:0000313" key="12">
    <source>
        <dbReference type="EMBL" id="KAA9327387.1"/>
    </source>
</evidence>
<dbReference type="InterPro" id="IPR006426">
    <property type="entry name" value="Asn_synth_AEB"/>
</dbReference>
<dbReference type="PROSITE" id="PS51278">
    <property type="entry name" value="GATASE_TYPE_2"/>
    <property type="match status" value="1"/>
</dbReference>
<dbReference type="InterPro" id="IPR001962">
    <property type="entry name" value="Asn_synthase"/>
</dbReference>
<dbReference type="CDD" id="cd01991">
    <property type="entry name" value="Asn_synthase_B_C"/>
    <property type="match status" value="1"/>
</dbReference>
<dbReference type="Pfam" id="PF13537">
    <property type="entry name" value="GATase_7"/>
    <property type="match status" value="1"/>
</dbReference>
<dbReference type="SUPFAM" id="SSF52402">
    <property type="entry name" value="Adenine nucleotide alpha hydrolases-like"/>
    <property type="match status" value="1"/>
</dbReference>
<dbReference type="RefSeq" id="WP_150904891.1">
    <property type="nucleotide sequence ID" value="NZ_VTWT01000009.1"/>
</dbReference>
<dbReference type="PANTHER" id="PTHR43284">
    <property type="entry name" value="ASPARAGINE SYNTHETASE (GLUTAMINE-HYDROLYZING)"/>
    <property type="match status" value="1"/>
</dbReference>
<dbReference type="CDD" id="cd00712">
    <property type="entry name" value="AsnB"/>
    <property type="match status" value="1"/>
</dbReference>
<evidence type="ECO:0000256" key="4">
    <source>
        <dbReference type="ARBA" id="ARBA00022741"/>
    </source>
</evidence>
<reference evidence="12 13" key="1">
    <citation type="submission" date="2019-09" db="EMBL/GenBank/DDBJ databases">
        <title>Genome sequence of Adhaeribacter sp. M2.</title>
        <authorList>
            <person name="Srinivasan S."/>
        </authorList>
    </citation>
    <scope>NUCLEOTIDE SEQUENCE [LARGE SCALE GENOMIC DNA]</scope>
    <source>
        <strain evidence="12 13">M2</strain>
    </source>
</reference>
<evidence type="ECO:0000313" key="13">
    <source>
        <dbReference type="Proteomes" id="UP000326570"/>
    </source>
</evidence>
<dbReference type="InterPro" id="IPR014729">
    <property type="entry name" value="Rossmann-like_a/b/a_fold"/>
</dbReference>
<evidence type="ECO:0000256" key="6">
    <source>
        <dbReference type="ARBA" id="ARBA00022962"/>
    </source>
</evidence>
<evidence type="ECO:0000256" key="1">
    <source>
        <dbReference type="ARBA" id="ARBA00005187"/>
    </source>
</evidence>
<dbReference type="Proteomes" id="UP000326570">
    <property type="component" value="Unassembled WGS sequence"/>
</dbReference>
<feature type="binding site" evidence="9">
    <location>
        <begin position="361"/>
        <end position="362"/>
    </location>
    <ligand>
        <name>ATP</name>
        <dbReference type="ChEBI" id="CHEBI:30616"/>
    </ligand>
</feature>
<dbReference type="InterPro" id="IPR029055">
    <property type="entry name" value="Ntn_hydrolases_N"/>
</dbReference>
<evidence type="ECO:0000256" key="7">
    <source>
        <dbReference type="ARBA" id="ARBA00048741"/>
    </source>
</evidence>
<sequence>MCGLAGFLTFSQQFSKDDLRKMSGCIAHRGPDSEGFFYNTTCGLGHRRLSILDLSEAANQPFFSANGRYVMVYNGEVYNYQEIAAKLNVPLKTTSDTEVILEAFAKWGPQFVHELNGMFAIAIYDQEKDELFLFRDRMGIKPVFFYQDRTGFAFASELKALTKIKYLQGRLSLNKEAISQFLYVGYIARPNTIYNEIRKMDSGCYLVVNKQGMRSEVYWRLEDQVKPELITDFKTAKEQLKDLVLSSVKYRMISDVPFGTFLSGGIDSSVVTAAAQFNSAKPVKTFTIDFKEAKHSEARHAREVARYLGTEHYEFMVTQKEVVEWAGQIPDIYDEPYSDSSAIPTLLVSEMARRHVTMTLSGDGGDESFMGYSMYTWADRLENPFLKTFRRPIGTLLAKLGNRYERASFLFNYPDESKKRSNTFSQEQYMFTEAEIAHLLTPDFRQAPSIRELWDVKARKLSVMEQQAFFDLKQYLQDDLLVKIDRASMRHSLETRVPLLDYRIVSFALNLSPELKRHKGVSKYLLKEVLYDFVPQEYFNRPKWGFNIPLANWLKTDLRFLIEENLNEKVVKRFGIVKYEVVAELQKQFFGGRDFLFNRIWLLIILHKWLLQNEGNFSGSNPG</sequence>
<evidence type="ECO:0000259" key="11">
    <source>
        <dbReference type="PROSITE" id="PS51278"/>
    </source>
</evidence>
<keyword evidence="4 9" id="KW-0547">Nucleotide-binding</keyword>
<dbReference type="NCBIfam" id="TIGR01536">
    <property type="entry name" value="asn_synth_AEB"/>
    <property type="match status" value="1"/>
</dbReference>
<dbReference type="Gene3D" id="3.40.50.620">
    <property type="entry name" value="HUPs"/>
    <property type="match status" value="1"/>
</dbReference>
<feature type="domain" description="Glutamine amidotransferase type-2" evidence="11">
    <location>
        <begin position="2"/>
        <end position="211"/>
    </location>
</feature>
<protein>
    <recommendedName>
        <fullName evidence="3">asparagine synthase (glutamine-hydrolyzing)</fullName>
        <ecNumber evidence="3">6.3.5.4</ecNumber>
    </recommendedName>
</protein>
<evidence type="ECO:0000256" key="3">
    <source>
        <dbReference type="ARBA" id="ARBA00012737"/>
    </source>
</evidence>
<comment type="caution">
    <text evidence="12">The sequence shown here is derived from an EMBL/GenBank/DDBJ whole genome shotgun (WGS) entry which is preliminary data.</text>
</comment>
<feature type="binding site" evidence="9">
    <location>
        <position position="96"/>
    </location>
    <ligand>
        <name>L-glutamine</name>
        <dbReference type="ChEBI" id="CHEBI:58359"/>
    </ligand>
</feature>
<evidence type="ECO:0000256" key="8">
    <source>
        <dbReference type="PIRSR" id="PIRSR001589-1"/>
    </source>
</evidence>
<dbReference type="GO" id="GO:0005524">
    <property type="term" value="F:ATP binding"/>
    <property type="evidence" value="ECO:0007669"/>
    <property type="project" value="UniProtKB-KW"/>
</dbReference>
<evidence type="ECO:0000256" key="10">
    <source>
        <dbReference type="PIRSR" id="PIRSR001589-3"/>
    </source>
</evidence>
<proteinExistence type="inferred from homology"/>
<dbReference type="Pfam" id="PF00733">
    <property type="entry name" value="Asn_synthase"/>
    <property type="match status" value="1"/>
</dbReference>
<comment type="pathway">
    <text evidence="1">Amino-acid biosynthesis; L-asparagine biosynthesis; L-asparagine from L-aspartate (L-Gln route): step 1/1.</text>
</comment>
<keyword evidence="13" id="KW-1185">Reference proteome</keyword>
<feature type="active site" description="For GATase activity" evidence="8">
    <location>
        <position position="2"/>
    </location>
</feature>
<organism evidence="12 13">
    <name type="scientific">Adhaeribacter soli</name>
    <dbReference type="NCBI Taxonomy" id="2607655"/>
    <lineage>
        <taxon>Bacteria</taxon>
        <taxon>Pseudomonadati</taxon>
        <taxon>Bacteroidota</taxon>
        <taxon>Cytophagia</taxon>
        <taxon>Cytophagales</taxon>
        <taxon>Hymenobacteraceae</taxon>
        <taxon>Adhaeribacter</taxon>
    </lineage>
</organism>
<feature type="binding site" evidence="9">
    <location>
        <position position="288"/>
    </location>
    <ligand>
        <name>ATP</name>
        <dbReference type="ChEBI" id="CHEBI:30616"/>
    </ligand>
</feature>
<accession>A0A5N1ILN9</accession>
<name>A0A5N1ILN9_9BACT</name>
<dbReference type="InterPro" id="IPR017932">
    <property type="entry name" value="GATase_2_dom"/>
</dbReference>
<dbReference type="EMBL" id="VTWT01000009">
    <property type="protein sequence ID" value="KAA9327387.1"/>
    <property type="molecule type" value="Genomic_DNA"/>
</dbReference>
<evidence type="ECO:0000256" key="2">
    <source>
        <dbReference type="ARBA" id="ARBA00005752"/>
    </source>
</evidence>
<dbReference type="AlphaFoldDB" id="A0A5N1ILN9"/>
<dbReference type="SUPFAM" id="SSF56235">
    <property type="entry name" value="N-terminal nucleophile aminohydrolases (Ntn hydrolases)"/>
    <property type="match status" value="1"/>
</dbReference>
<evidence type="ECO:0000256" key="5">
    <source>
        <dbReference type="ARBA" id="ARBA00022840"/>
    </source>
</evidence>
<dbReference type="GO" id="GO:0006529">
    <property type="term" value="P:asparagine biosynthetic process"/>
    <property type="evidence" value="ECO:0007669"/>
    <property type="project" value="UniProtKB-KW"/>
</dbReference>
<dbReference type="Gene3D" id="3.60.20.10">
    <property type="entry name" value="Glutamine Phosphoribosylpyrophosphate, subunit 1, domain 1"/>
    <property type="match status" value="1"/>
</dbReference>
<evidence type="ECO:0000256" key="9">
    <source>
        <dbReference type="PIRSR" id="PIRSR001589-2"/>
    </source>
</evidence>
<keyword evidence="12" id="KW-0436">Ligase</keyword>
<dbReference type="GO" id="GO:0005829">
    <property type="term" value="C:cytosol"/>
    <property type="evidence" value="ECO:0007669"/>
    <property type="project" value="TreeGrafter"/>
</dbReference>